<organism evidence="2 3">
    <name type="scientific">Maioricimonas rarisocia</name>
    <dbReference type="NCBI Taxonomy" id="2528026"/>
    <lineage>
        <taxon>Bacteria</taxon>
        <taxon>Pseudomonadati</taxon>
        <taxon>Planctomycetota</taxon>
        <taxon>Planctomycetia</taxon>
        <taxon>Planctomycetales</taxon>
        <taxon>Planctomycetaceae</taxon>
        <taxon>Maioricimonas</taxon>
    </lineage>
</organism>
<evidence type="ECO:0000313" key="3">
    <source>
        <dbReference type="Proteomes" id="UP000320496"/>
    </source>
</evidence>
<dbReference type="EMBL" id="CP036275">
    <property type="protein sequence ID" value="QDU39244.1"/>
    <property type="molecule type" value="Genomic_DNA"/>
</dbReference>
<dbReference type="Proteomes" id="UP000320496">
    <property type="component" value="Chromosome"/>
</dbReference>
<name>A0A517Z9T5_9PLAN</name>
<evidence type="ECO:0000256" key="1">
    <source>
        <dbReference type="SAM" id="MobiDB-lite"/>
    </source>
</evidence>
<dbReference type="KEGG" id="mri:Mal4_35810"/>
<reference evidence="2 3" key="1">
    <citation type="submission" date="2019-02" db="EMBL/GenBank/DDBJ databases">
        <title>Deep-cultivation of Planctomycetes and their phenomic and genomic characterization uncovers novel biology.</title>
        <authorList>
            <person name="Wiegand S."/>
            <person name="Jogler M."/>
            <person name="Boedeker C."/>
            <person name="Pinto D."/>
            <person name="Vollmers J."/>
            <person name="Rivas-Marin E."/>
            <person name="Kohn T."/>
            <person name="Peeters S.H."/>
            <person name="Heuer A."/>
            <person name="Rast P."/>
            <person name="Oberbeckmann S."/>
            <person name="Bunk B."/>
            <person name="Jeske O."/>
            <person name="Meyerdierks A."/>
            <person name="Storesund J.E."/>
            <person name="Kallscheuer N."/>
            <person name="Luecker S."/>
            <person name="Lage O.M."/>
            <person name="Pohl T."/>
            <person name="Merkel B.J."/>
            <person name="Hornburger P."/>
            <person name="Mueller R.-W."/>
            <person name="Bruemmer F."/>
            <person name="Labrenz M."/>
            <person name="Spormann A.M."/>
            <person name="Op den Camp H."/>
            <person name="Overmann J."/>
            <person name="Amann R."/>
            <person name="Jetten M.S.M."/>
            <person name="Mascher T."/>
            <person name="Medema M.H."/>
            <person name="Devos D.P."/>
            <person name="Kaster A.-K."/>
            <person name="Ovreas L."/>
            <person name="Rohde M."/>
            <person name="Galperin M.Y."/>
            <person name="Jogler C."/>
        </authorList>
    </citation>
    <scope>NUCLEOTIDE SEQUENCE [LARGE SCALE GENOMIC DNA]</scope>
    <source>
        <strain evidence="2 3">Mal4</strain>
    </source>
</reference>
<feature type="region of interest" description="Disordered" evidence="1">
    <location>
        <begin position="20"/>
        <end position="41"/>
    </location>
</feature>
<sequence length="41" mass="4604">MVCALDECSGLKDWALQTGRDENGRHHRDGGPIDEMRMCAE</sequence>
<dbReference type="AlphaFoldDB" id="A0A517Z9T5"/>
<accession>A0A517Z9T5</accession>
<gene>
    <name evidence="2" type="ORF">Mal4_35810</name>
</gene>
<keyword evidence="3" id="KW-1185">Reference proteome</keyword>
<evidence type="ECO:0000313" key="2">
    <source>
        <dbReference type="EMBL" id="QDU39244.1"/>
    </source>
</evidence>
<proteinExistence type="predicted"/>
<protein>
    <submittedName>
        <fullName evidence="2">Uncharacterized protein</fullName>
    </submittedName>
</protein>